<keyword evidence="3" id="KW-0233">DNA recombination</keyword>
<dbReference type="PROSITE" id="PS51900">
    <property type="entry name" value="CB"/>
    <property type="match status" value="1"/>
</dbReference>
<proteinExistence type="inferred from homology"/>
<evidence type="ECO:0000256" key="1">
    <source>
        <dbReference type="ARBA" id="ARBA00008857"/>
    </source>
</evidence>
<reference evidence="7 8" key="1">
    <citation type="submission" date="2016-09" db="EMBL/GenBank/DDBJ databases">
        <title>genome sequence of Mycobacterium sp. 739 SCH.</title>
        <authorList>
            <person name="Greninger A.L."/>
            <person name="Qin X."/>
            <person name="Jerome K."/>
            <person name="Vora S."/>
            <person name="Quinn K."/>
        </authorList>
    </citation>
    <scope>NUCLEOTIDE SEQUENCE [LARGE SCALE GENOMIC DNA]</scope>
    <source>
        <strain evidence="7 8">SCH</strain>
    </source>
</reference>
<dbReference type="Pfam" id="PF22022">
    <property type="entry name" value="Phage_int_M"/>
    <property type="match status" value="1"/>
</dbReference>
<keyword evidence="2 4" id="KW-0238">DNA-binding</keyword>
<dbReference type="Gene3D" id="1.10.443.10">
    <property type="entry name" value="Intergrase catalytic core"/>
    <property type="match status" value="1"/>
</dbReference>
<dbReference type="PROSITE" id="PS51898">
    <property type="entry name" value="TYR_RECOMBINASE"/>
    <property type="match status" value="1"/>
</dbReference>
<dbReference type="Gene3D" id="1.10.150.130">
    <property type="match status" value="1"/>
</dbReference>
<dbReference type="PANTHER" id="PTHR30349">
    <property type="entry name" value="PHAGE INTEGRASE-RELATED"/>
    <property type="match status" value="1"/>
</dbReference>
<dbReference type="AlphaFoldDB" id="A0A1E8QAF1"/>
<dbReference type="CDD" id="cd01189">
    <property type="entry name" value="INT_ICEBs1_C_like"/>
    <property type="match status" value="1"/>
</dbReference>
<dbReference type="OrthoDB" id="1822491at2"/>
<dbReference type="GO" id="GO:0003677">
    <property type="term" value="F:DNA binding"/>
    <property type="evidence" value="ECO:0007669"/>
    <property type="project" value="UniProtKB-UniRule"/>
</dbReference>
<evidence type="ECO:0000259" key="5">
    <source>
        <dbReference type="PROSITE" id="PS51898"/>
    </source>
</evidence>
<dbReference type="Pfam" id="PF00589">
    <property type="entry name" value="Phage_integrase"/>
    <property type="match status" value="1"/>
</dbReference>
<evidence type="ECO:0000313" key="8">
    <source>
        <dbReference type="Proteomes" id="UP000178953"/>
    </source>
</evidence>
<dbReference type="Proteomes" id="UP000178953">
    <property type="component" value="Unassembled WGS sequence"/>
</dbReference>
<sequence>MTRTRRSFGRLRQFRSGRWKASYTGPDGLLYEAPITFALKQDGEAWLTDRRREIDRELWSPASGQEDRPNAFFADYATEWINRRTVRGRPLKDRTAEHYRKLLHQHILGTFGHVTVRAITPEAVRKWYSTCAVGAPVMRAHAYSLLSTIMSTAASEGIADQNPCTISGAGNTERRVKIKPATLGELETIVNAMPDRLKLMVLLAAWGAMRFGELAELRRRDIDGATIRVRRGVVRAGGEMRVTTPKSAAGARDIAVPPHLLPVIEQHLRDHTGPGKDALLFPAAGGGHMQPSSLYGYYYAARDAAKRPDLRFHDLRHTGAVLAAQTGATLAELMGRLGHSTVSAAMRYQHVAAGRDQQIAAALSDFAQRHAATPEATL</sequence>
<dbReference type="InterPro" id="IPR053876">
    <property type="entry name" value="Phage_int_M"/>
</dbReference>
<evidence type="ECO:0000313" key="7">
    <source>
        <dbReference type="EMBL" id="OFJ55315.1"/>
    </source>
</evidence>
<dbReference type="InterPro" id="IPR013762">
    <property type="entry name" value="Integrase-like_cat_sf"/>
</dbReference>
<dbReference type="PANTHER" id="PTHR30349:SF64">
    <property type="entry name" value="PROPHAGE INTEGRASE INTD-RELATED"/>
    <property type="match status" value="1"/>
</dbReference>
<evidence type="ECO:0000256" key="4">
    <source>
        <dbReference type="PROSITE-ProRule" id="PRU01248"/>
    </source>
</evidence>
<dbReference type="InterPro" id="IPR044068">
    <property type="entry name" value="CB"/>
</dbReference>
<dbReference type="InterPro" id="IPR010998">
    <property type="entry name" value="Integrase_recombinase_N"/>
</dbReference>
<feature type="domain" description="Core-binding (CB)" evidence="6">
    <location>
        <begin position="71"/>
        <end position="154"/>
    </location>
</feature>
<comment type="similarity">
    <text evidence="1">Belongs to the 'phage' integrase family.</text>
</comment>
<accession>A0A1E8QAF1</accession>
<keyword evidence="8" id="KW-1185">Reference proteome</keyword>
<name>A0A1E8QAF1_9MYCO</name>
<protein>
    <submittedName>
        <fullName evidence="7">Site-specific integrase</fullName>
    </submittedName>
</protein>
<dbReference type="SUPFAM" id="SSF56349">
    <property type="entry name" value="DNA breaking-rejoining enzymes"/>
    <property type="match status" value="1"/>
</dbReference>
<dbReference type="EMBL" id="MCHX01000004">
    <property type="protein sequence ID" value="OFJ55315.1"/>
    <property type="molecule type" value="Genomic_DNA"/>
</dbReference>
<evidence type="ECO:0000256" key="3">
    <source>
        <dbReference type="ARBA" id="ARBA00023172"/>
    </source>
</evidence>
<evidence type="ECO:0000256" key="2">
    <source>
        <dbReference type="ARBA" id="ARBA00023125"/>
    </source>
</evidence>
<dbReference type="InterPro" id="IPR050090">
    <property type="entry name" value="Tyrosine_recombinase_XerCD"/>
</dbReference>
<evidence type="ECO:0000259" key="6">
    <source>
        <dbReference type="PROSITE" id="PS51900"/>
    </source>
</evidence>
<organism evidence="7 8">
    <name type="scientific">Mycolicibacterium grossiae</name>
    <dbReference type="NCBI Taxonomy" id="1552759"/>
    <lineage>
        <taxon>Bacteria</taxon>
        <taxon>Bacillati</taxon>
        <taxon>Actinomycetota</taxon>
        <taxon>Actinomycetes</taxon>
        <taxon>Mycobacteriales</taxon>
        <taxon>Mycobacteriaceae</taxon>
        <taxon>Mycolicibacterium</taxon>
    </lineage>
</organism>
<dbReference type="InterPro" id="IPR058717">
    <property type="entry name" value="Phage_L5_Integrase_N"/>
</dbReference>
<dbReference type="InterPro" id="IPR011010">
    <property type="entry name" value="DNA_brk_join_enz"/>
</dbReference>
<dbReference type="Pfam" id="PF26003">
    <property type="entry name" value="Integrase_N_phage"/>
    <property type="match status" value="1"/>
</dbReference>
<feature type="domain" description="Tyr recombinase" evidence="5">
    <location>
        <begin position="176"/>
        <end position="361"/>
    </location>
</feature>
<dbReference type="GO" id="GO:0006310">
    <property type="term" value="P:DNA recombination"/>
    <property type="evidence" value="ECO:0007669"/>
    <property type="project" value="UniProtKB-KW"/>
</dbReference>
<dbReference type="RefSeq" id="WP_070351547.1">
    <property type="nucleotide sequence ID" value="NZ_CP043474.1"/>
</dbReference>
<comment type="caution">
    <text evidence="7">The sequence shown here is derived from an EMBL/GenBank/DDBJ whole genome shotgun (WGS) entry which is preliminary data.</text>
</comment>
<dbReference type="InterPro" id="IPR002104">
    <property type="entry name" value="Integrase_catalytic"/>
</dbReference>
<gene>
    <name evidence="7" type="ORF">BEL07_02575</name>
</gene>
<dbReference type="GO" id="GO:0015074">
    <property type="term" value="P:DNA integration"/>
    <property type="evidence" value="ECO:0007669"/>
    <property type="project" value="InterPro"/>
</dbReference>